<dbReference type="InterPro" id="IPR011145">
    <property type="entry name" value="Scavenger_mRNA_decap_enz_N"/>
</dbReference>
<evidence type="ECO:0000256" key="10">
    <source>
        <dbReference type="ARBA" id="ARBA00048222"/>
    </source>
</evidence>
<reference evidence="15" key="1">
    <citation type="journal article" date="2023" name="G3 (Bethesda)">
        <title>A reference genome for the long-term kleptoplast-retaining sea slug Elysia crispata morphotype clarki.</title>
        <authorList>
            <person name="Eastman K.E."/>
            <person name="Pendleton A.L."/>
            <person name="Shaikh M.A."/>
            <person name="Suttiyut T."/>
            <person name="Ogas R."/>
            <person name="Tomko P."/>
            <person name="Gavelis G."/>
            <person name="Widhalm J.R."/>
            <person name="Wisecaver J.H."/>
        </authorList>
    </citation>
    <scope>NUCLEOTIDE SEQUENCE</scope>
    <source>
        <strain evidence="15">ECLA1</strain>
    </source>
</reference>
<keyword evidence="8 11" id="KW-0378">Hydrolase</keyword>
<keyword evidence="11" id="KW-0507">mRNA processing</keyword>
<feature type="binding site" evidence="13">
    <location>
        <position position="191"/>
    </location>
    <ligand>
        <name>substrate</name>
    </ligand>
</feature>
<sequence length="345" mass="39350">MSSTQEEAKKRKLDDGTGDQKEIDNSHSSLFKDFTLKRVLREDPRSKTISLHGSLTKGQHVSADAVVLLERKPFEVSTLEDSLHKTRTTETLSNDIYSTHDAFSPGLSPDLKATVICPATEKHISKYSEHEPFLVRETPDLYKNVTEPCMAQSKFSIQWVYNILEKKTESERIVVEDSDPDLGFVLLPDMKWDRKNIDQLYLVAIVHKHGIRSLRDLGSEHLPLLENIRTKGLAAIKKNFGVAAHQMRVCLHYQPSYYHLHVHFTNLRLDSPPGSDVLRAHLLDDVIDNIHTDPDFYQKATISYALRDGDELYKWYKNANYFGTEESETPNNANTESSTVVVWLG</sequence>
<evidence type="ECO:0000256" key="7">
    <source>
        <dbReference type="ARBA" id="ARBA00022553"/>
    </source>
</evidence>
<protein>
    <recommendedName>
        <fullName evidence="5 11">m7GpppX diphosphatase</fullName>
        <ecNumber evidence="4 11">3.6.1.59</ecNumber>
    </recommendedName>
</protein>
<comment type="subcellular location">
    <subcellularLocation>
        <location evidence="2">Cytoplasm</location>
    </subcellularLocation>
    <subcellularLocation>
        <location evidence="1 11">Nucleus</location>
    </subcellularLocation>
</comment>
<keyword evidence="6" id="KW-0963">Cytoplasm</keyword>
<evidence type="ECO:0000313" key="16">
    <source>
        <dbReference type="Proteomes" id="UP001283361"/>
    </source>
</evidence>
<feature type="active site" description="Nucleophile" evidence="12">
    <location>
        <position position="261"/>
    </location>
</feature>
<keyword evidence="16" id="KW-1185">Reference proteome</keyword>
<gene>
    <name evidence="15" type="ORF">RRG08_015702</name>
</gene>
<dbReference type="SUPFAM" id="SSF54197">
    <property type="entry name" value="HIT-like"/>
    <property type="match status" value="1"/>
</dbReference>
<comment type="caution">
    <text evidence="15">The sequence shown here is derived from an EMBL/GenBank/DDBJ whole genome shotgun (WGS) entry which is preliminary data.</text>
</comment>
<dbReference type="Pfam" id="PF05652">
    <property type="entry name" value="DcpS"/>
    <property type="match status" value="1"/>
</dbReference>
<dbReference type="PROSITE" id="PS00892">
    <property type="entry name" value="HIT_1"/>
    <property type="match status" value="1"/>
</dbReference>
<evidence type="ECO:0000256" key="13">
    <source>
        <dbReference type="PIRSR" id="PIRSR028973-2"/>
    </source>
</evidence>
<comment type="function">
    <text evidence="11">Decapping scavenger enzyme that catalyzes the cleavage of a residual cap structure following the degradation of mRNAs by the 3'-&gt;5' exosome-mediated mRNA decay pathway.</text>
</comment>
<evidence type="ECO:0000256" key="12">
    <source>
        <dbReference type="PIRSR" id="PIRSR028973-1"/>
    </source>
</evidence>
<dbReference type="EC" id="3.6.1.59" evidence="4 11"/>
<feature type="binding site" evidence="13">
    <location>
        <position position="189"/>
    </location>
    <ligand>
        <name>substrate</name>
    </ligand>
</feature>
<dbReference type="Pfam" id="PF11969">
    <property type="entry name" value="DcpS_C"/>
    <property type="match status" value="1"/>
</dbReference>
<accession>A0AAE1BD65</accession>
<feature type="binding site" evidence="13">
    <location>
        <begin position="252"/>
        <end position="263"/>
    </location>
    <ligand>
        <name>substrate</name>
    </ligand>
</feature>
<feature type="binding site" evidence="13">
    <location>
        <position position="169"/>
    </location>
    <ligand>
        <name>substrate</name>
    </ligand>
</feature>
<dbReference type="GO" id="GO:0000932">
    <property type="term" value="C:P-body"/>
    <property type="evidence" value="ECO:0007669"/>
    <property type="project" value="TreeGrafter"/>
</dbReference>
<evidence type="ECO:0000256" key="11">
    <source>
        <dbReference type="PIRNR" id="PIRNR028973"/>
    </source>
</evidence>
<dbReference type="PANTHER" id="PTHR12978">
    <property type="entry name" value="HISTIDINE TRIAD HIT PROTEIN MEMBER"/>
    <property type="match status" value="1"/>
</dbReference>
<dbReference type="GO" id="GO:0005634">
    <property type="term" value="C:nucleus"/>
    <property type="evidence" value="ECO:0007669"/>
    <property type="project" value="UniProtKB-SubCell"/>
</dbReference>
<feature type="binding site" evidence="13">
    <location>
        <position position="159"/>
    </location>
    <ligand>
        <name>substrate</name>
    </ligand>
</feature>
<keyword evidence="7" id="KW-0597">Phosphoprotein</keyword>
<dbReference type="GO" id="GO:0000340">
    <property type="term" value="F:RNA 7-methylguanosine cap binding"/>
    <property type="evidence" value="ECO:0007669"/>
    <property type="project" value="UniProtKB-UniRule"/>
</dbReference>
<dbReference type="PIRSF" id="PIRSF028973">
    <property type="entry name" value="Scavenger_mRNA_decap_enz"/>
    <property type="match status" value="1"/>
</dbReference>
<dbReference type="InterPro" id="IPR019808">
    <property type="entry name" value="Histidine_triad_CS"/>
</dbReference>
<dbReference type="Gene3D" id="3.30.428.10">
    <property type="entry name" value="HIT-like"/>
    <property type="match status" value="1"/>
</dbReference>
<evidence type="ECO:0000256" key="1">
    <source>
        <dbReference type="ARBA" id="ARBA00004123"/>
    </source>
</evidence>
<dbReference type="Proteomes" id="UP001283361">
    <property type="component" value="Unassembled WGS sequence"/>
</dbReference>
<comment type="similarity">
    <text evidence="3 11">Belongs to the HIT family.</text>
</comment>
<name>A0AAE1BD65_9GAST</name>
<dbReference type="InterPro" id="IPR008594">
    <property type="entry name" value="DcpS/DCS2"/>
</dbReference>
<dbReference type="GO" id="GO:0000290">
    <property type="term" value="P:deadenylation-dependent decapping of nuclear-transcribed mRNA"/>
    <property type="evidence" value="ECO:0007669"/>
    <property type="project" value="UniProtKB-UniRule"/>
</dbReference>
<dbReference type="PANTHER" id="PTHR12978:SF0">
    <property type="entry name" value="M7GPPPX DIPHOSPHATASE"/>
    <property type="match status" value="1"/>
</dbReference>
<dbReference type="InterPro" id="IPR036265">
    <property type="entry name" value="HIT-like_sf"/>
</dbReference>
<keyword evidence="9 11" id="KW-0539">Nucleus</keyword>
<dbReference type="EMBL" id="JAWDGP010000040">
    <property type="protein sequence ID" value="KAK3804128.1"/>
    <property type="molecule type" value="Genomic_DNA"/>
</dbReference>
<evidence type="ECO:0000256" key="8">
    <source>
        <dbReference type="ARBA" id="ARBA00022801"/>
    </source>
</evidence>
<dbReference type="AlphaFoldDB" id="A0AAE1BD65"/>
<dbReference type="GO" id="GO:0140932">
    <property type="term" value="F:5'-(N(7)-methyl 5'-triphosphoguanosine)-[mRNA] diphosphatase activity"/>
    <property type="evidence" value="ECO:0007669"/>
    <property type="project" value="UniProtKB-EC"/>
</dbReference>
<comment type="catalytic activity">
    <reaction evidence="10 11">
        <text>a 5'-end (N(7)-methyl 5'-triphosphoguanosine)-ribonucleoside in mRNA + H2O = N(7)-methyl-GMP + a 5'-end diphospho-ribonucleoside in mRNA + 2 H(+)</text>
        <dbReference type="Rhea" id="RHEA:65388"/>
        <dbReference type="Rhea" id="RHEA-COMP:17165"/>
        <dbReference type="Rhea" id="RHEA-COMP:17167"/>
        <dbReference type="ChEBI" id="CHEBI:15377"/>
        <dbReference type="ChEBI" id="CHEBI:15378"/>
        <dbReference type="ChEBI" id="CHEBI:58285"/>
        <dbReference type="ChEBI" id="CHEBI:156461"/>
        <dbReference type="ChEBI" id="CHEBI:167616"/>
        <dbReference type="EC" id="3.6.1.59"/>
    </reaction>
</comment>
<evidence type="ECO:0000256" key="6">
    <source>
        <dbReference type="ARBA" id="ARBA00022490"/>
    </source>
</evidence>
<evidence type="ECO:0000256" key="9">
    <source>
        <dbReference type="ARBA" id="ARBA00023242"/>
    </source>
</evidence>
<proteinExistence type="inferred from homology"/>
<dbReference type="FunFam" id="3.30.428.10:FF:000006">
    <property type="entry name" value="m7GpppX diphosphatase"/>
    <property type="match status" value="1"/>
</dbReference>
<dbReference type="SUPFAM" id="SSF102860">
    <property type="entry name" value="mRNA decapping enzyme DcpS N-terminal domain"/>
    <property type="match status" value="1"/>
</dbReference>
<evidence type="ECO:0000256" key="14">
    <source>
        <dbReference type="SAM" id="MobiDB-lite"/>
    </source>
</evidence>
<evidence type="ECO:0000256" key="5">
    <source>
        <dbReference type="ARBA" id="ARBA00015636"/>
    </source>
</evidence>
<dbReference type="GO" id="GO:0006397">
    <property type="term" value="P:mRNA processing"/>
    <property type="evidence" value="ECO:0007669"/>
    <property type="project" value="UniProtKB-KW"/>
</dbReference>
<dbReference type="Gene3D" id="3.30.200.40">
    <property type="entry name" value="Scavenger mRNA decapping enzyme, N-terminal domain"/>
    <property type="match status" value="1"/>
</dbReference>
<evidence type="ECO:0000256" key="2">
    <source>
        <dbReference type="ARBA" id="ARBA00004496"/>
    </source>
</evidence>
<feature type="region of interest" description="Disordered" evidence="14">
    <location>
        <begin position="1"/>
        <end position="25"/>
    </location>
</feature>
<organism evidence="15 16">
    <name type="scientific">Elysia crispata</name>
    <name type="common">lettuce slug</name>
    <dbReference type="NCBI Taxonomy" id="231223"/>
    <lineage>
        <taxon>Eukaryota</taxon>
        <taxon>Metazoa</taxon>
        <taxon>Spiralia</taxon>
        <taxon>Lophotrochozoa</taxon>
        <taxon>Mollusca</taxon>
        <taxon>Gastropoda</taxon>
        <taxon>Heterobranchia</taxon>
        <taxon>Euthyneura</taxon>
        <taxon>Panpulmonata</taxon>
        <taxon>Sacoglossa</taxon>
        <taxon>Placobranchoidea</taxon>
        <taxon>Plakobranchidae</taxon>
        <taxon>Elysia</taxon>
    </lineage>
</organism>
<evidence type="ECO:0000313" key="15">
    <source>
        <dbReference type="EMBL" id="KAK3804128.1"/>
    </source>
</evidence>
<evidence type="ECO:0000256" key="4">
    <source>
        <dbReference type="ARBA" id="ARBA00012520"/>
    </source>
</evidence>
<evidence type="ECO:0000256" key="3">
    <source>
        <dbReference type="ARBA" id="ARBA00010208"/>
    </source>
</evidence>